<dbReference type="InterPro" id="IPR036866">
    <property type="entry name" value="RibonucZ/Hydroxyglut_hydro"/>
</dbReference>
<dbReference type="Pfam" id="PF00753">
    <property type="entry name" value="Lactamase_B"/>
    <property type="match status" value="1"/>
</dbReference>
<dbReference type="OrthoDB" id="10250730at2759"/>
<keyword evidence="4" id="KW-0862">Zinc</keyword>
<dbReference type="GO" id="GO:0016787">
    <property type="term" value="F:hydrolase activity"/>
    <property type="evidence" value="ECO:0007669"/>
    <property type="project" value="UniProtKB-KW"/>
</dbReference>
<sequence length="357" mass="38251">MSVSPSSLTFPPSTATVSVKIFNAFKKIAIPSAQFFSSAPGSTADESARVLKGPSKSFLIEHPSGVKVVFDLGVRKDLSTASKFLQDITATLEPLEYGPDVAETLGQHGFDLKSINAVIWSHSHFDHTGNPSTFPPTTALVVGAGTQAAVRPGYPLNPDAGLPESDFLGRDVVEIAFPDDAPTIAGLKSHDYFGDGSFYLLEAPGHCIGHMVGLARTTPSPDPTWILMGADTAHHPAMLRPSPHVPLPASLESLVPAALKKCARDAPFIALPKSGASVHHNHDAAAATLQVVIALDARPDVWVVLSHDGSMDTDVRGVGEGKMRWIPEEANNWKDEGVKEYVRWKYLEVGNQANRWD</sequence>
<evidence type="ECO:0000259" key="5">
    <source>
        <dbReference type="SMART" id="SM00849"/>
    </source>
</evidence>
<keyword evidence="2" id="KW-0479">Metal-binding</keyword>
<evidence type="ECO:0000256" key="2">
    <source>
        <dbReference type="ARBA" id="ARBA00022723"/>
    </source>
</evidence>
<evidence type="ECO:0000313" key="7">
    <source>
        <dbReference type="Proteomes" id="UP000076727"/>
    </source>
</evidence>
<dbReference type="SUPFAM" id="SSF56281">
    <property type="entry name" value="Metallo-hydrolase/oxidoreductase"/>
    <property type="match status" value="1"/>
</dbReference>
<dbReference type="Gene3D" id="3.60.15.10">
    <property type="entry name" value="Ribonuclease Z/Hydroxyacylglutathione hydrolase-like"/>
    <property type="match status" value="1"/>
</dbReference>
<gene>
    <name evidence="6" type="ORF">DAEQUDRAFT_723219</name>
</gene>
<reference evidence="6 7" key="1">
    <citation type="journal article" date="2016" name="Mol. Biol. Evol.">
        <title>Comparative Genomics of Early-Diverging Mushroom-Forming Fungi Provides Insights into the Origins of Lignocellulose Decay Capabilities.</title>
        <authorList>
            <person name="Nagy L.G."/>
            <person name="Riley R."/>
            <person name="Tritt A."/>
            <person name="Adam C."/>
            <person name="Daum C."/>
            <person name="Floudas D."/>
            <person name="Sun H."/>
            <person name="Yadav J.S."/>
            <person name="Pangilinan J."/>
            <person name="Larsson K.H."/>
            <person name="Matsuura K."/>
            <person name="Barry K."/>
            <person name="Labutti K."/>
            <person name="Kuo R."/>
            <person name="Ohm R.A."/>
            <person name="Bhattacharya S.S."/>
            <person name="Shirouzu T."/>
            <person name="Yoshinaga Y."/>
            <person name="Martin F.M."/>
            <person name="Grigoriev I.V."/>
            <person name="Hibbett D.S."/>
        </authorList>
    </citation>
    <scope>NUCLEOTIDE SEQUENCE [LARGE SCALE GENOMIC DNA]</scope>
    <source>
        <strain evidence="6 7">L-15889</strain>
    </source>
</reference>
<dbReference type="STRING" id="1314783.A0A165SJ10"/>
<dbReference type="PANTHER" id="PTHR42978:SF5">
    <property type="entry name" value="METALLO-BETA-LACTAMASE DOMAIN-CONTAINING PROTEIN"/>
    <property type="match status" value="1"/>
</dbReference>
<feature type="domain" description="Metallo-beta-lactamase" evidence="5">
    <location>
        <begin position="54"/>
        <end position="271"/>
    </location>
</feature>
<evidence type="ECO:0000256" key="4">
    <source>
        <dbReference type="ARBA" id="ARBA00022833"/>
    </source>
</evidence>
<dbReference type="InterPro" id="IPR051013">
    <property type="entry name" value="MBL_superfamily_lactonases"/>
</dbReference>
<organism evidence="6 7">
    <name type="scientific">Daedalea quercina L-15889</name>
    <dbReference type="NCBI Taxonomy" id="1314783"/>
    <lineage>
        <taxon>Eukaryota</taxon>
        <taxon>Fungi</taxon>
        <taxon>Dikarya</taxon>
        <taxon>Basidiomycota</taxon>
        <taxon>Agaricomycotina</taxon>
        <taxon>Agaricomycetes</taxon>
        <taxon>Polyporales</taxon>
        <taxon>Fomitopsis</taxon>
    </lineage>
</organism>
<evidence type="ECO:0000313" key="6">
    <source>
        <dbReference type="EMBL" id="KZT72063.1"/>
    </source>
</evidence>
<dbReference type="Proteomes" id="UP000076727">
    <property type="component" value="Unassembled WGS sequence"/>
</dbReference>
<evidence type="ECO:0000256" key="3">
    <source>
        <dbReference type="ARBA" id="ARBA00022801"/>
    </source>
</evidence>
<dbReference type="PANTHER" id="PTHR42978">
    <property type="entry name" value="QUORUM-QUENCHING LACTONASE YTNP-RELATED-RELATED"/>
    <property type="match status" value="1"/>
</dbReference>
<name>A0A165SJ10_9APHY</name>
<protein>
    <submittedName>
        <fullName evidence="6">Metallo-hydrolase/oxidoreductase</fullName>
    </submittedName>
</protein>
<dbReference type="GO" id="GO:0046872">
    <property type="term" value="F:metal ion binding"/>
    <property type="evidence" value="ECO:0007669"/>
    <property type="project" value="UniProtKB-KW"/>
</dbReference>
<evidence type="ECO:0000256" key="1">
    <source>
        <dbReference type="ARBA" id="ARBA00007749"/>
    </source>
</evidence>
<proteinExistence type="inferred from homology"/>
<dbReference type="InterPro" id="IPR001279">
    <property type="entry name" value="Metallo-B-lactamas"/>
</dbReference>
<dbReference type="AlphaFoldDB" id="A0A165SJ10"/>
<dbReference type="SMART" id="SM00849">
    <property type="entry name" value="Lactamase_B"/>
    <property type="match status" value="1"/>
</dbReference>
<dbReference type="EMBL" id="KV429042">
    <property type="protein sequence ID" value="KZT72063.1"/>
    <property type="molecule type" value="Genomic_DNA"/>
</dbReference>
<keyword evidence="7" id="KW-1185">Reference proteome</keyword>
<dbReference type="CDD" id="cd07730">
    <property type="entry name" value="metallo-hydrolase-like_MBL-fold"/>
    <property type="match status" value="1"/>
</dbReference>
<comment type="similarity">
    <text evidence="1">Belongs to the metallo-beta-lactamase superfamily.</text>
</comment>
<keyword evidence="3 6" id="KW-0378">Hydrolase</keyword>
<accession>A0A165SJ10</accession>